<protein>
    <submittedName>
        <fullName evidence="1">Uncharacterized protein</fullName>
    </submittedName>
</protein>
<proteinExistence type="predicted"/>
<evidence type="ECO:0000313" key="2">
    <source>
        <dbReference type="Proteomes" id="UP001449582"/>
    </source>
</evidence>
<dbReference type="Proteomes" id="UP001449582">
    <property type="component" value="Unassembled WGS sequence"/>
</dbReference>
<sequence length="215" mass="25159">MTSLLNGETESEVLRMVRGFHGTVIYSTEDSVYFVNSHDCLEIYNNHQQEWKLNQNYFLYVYEQKVLSGKSVEHIVNFGFTKITDCITFKNLLGLSGIGVKTAYKLLQYGIEDIQQYVQMHDVFDVMEHYKISEKVANTLVDHFIKNDCSTIKNPNDMKKINDAIYYLQELGYSKQLSTKVVWNRRNEVLQKNFSQIFSTLIGDIKNERCKFKTE</sequence>
<dbReference type="InterPro" id="IPR010994">
    <property type="entry name" value="RuvA_2-like"/>
</dbReference>
<gene>
    <name evidence="1" type="ORF">UREOM_4540</name>
</gene>
<comment type="caution">
    <text evidence="1">The sequence shown here is derived from an EMBL/GenBank/DDBJ whole genome shotgun (WGS) entry which is preliminary data.</text>
</comment>
<dbReference type="Gene3D" id="1.10.150.20">
    <property type="entry name" value="5' to 3' exonuclease, C-terminal subdomain"/>
    <property type="match status" value="1"/>
</dbReference>
<dbReference type="SUPFAM" id="SSF47781">
    <property type="entry name" value="RuvA domain 2-like"/>
    <property type="match status" value="1"/>
</dbReference>
<reference evidence="1" key="1">
    <citation type="submission" date="2024-02" db="EMBL/GenBank/DDBJ databases">
        <title>Draft genome sequence of new strains in genus Ureaplasma.</title>
        <authorList>
            <person name="Nakajima Y."/>
            <person name="Segawa T."/>
        </authorList>
    </citation>
    <scope>NUCLEOTIDE SEQUENCE [LARGE SCALE GENOMIC DNA]</scope>
    <source>
        <strain evidence="1">OM1</strain>
    </source>
</reference>
<dbReference type="EMBL" id="BAABQM010000003">
    <property type="protein sequence ID" value="GAA5414743.1"/>
    <property type="molecule type" value="Genomic_DNA"/>
</dbReference>
<evidence type="ECO:0000313" key="1">
    <source>
        <dbReference type="EMBL" id="GAA5414743.1"/>
    </source>
</evidence>
<name>A0ABP9U5X7_9BACT</name>
<keyword evidence="2" id="KW-1185">Reference proteome</keyword>
<organism evidence="1 2">
    <name type="scientific">Ureaplasma ceti</name>
    <dbReference type="NCBI Taxonomy" id="3119530"/>
    <lineage>
        <taxon>Bacteria</taxon>
        <taxon>Bacillati</taxon>
        <taxon>Mycoplasmatota</taxon>
        <taxon>Mycoplasmoidales</taxon>
        <taxon>Mycoplasmoidaceae</taxon>
        <taxon>Ureaplasma</taxon>
    </lineage>
</organism>
<accession>A0ABP9U5X7</accession>